<dbReference type="SMART" id="SM00041">
    <property type="entry name" value="CT"/>
    <property type="match status" value="1"/>
</dbReference>
<dbReference type="FunFam" id="2.10.70.10:FF:000015">
    <property type="entry name" value="CYR61 isoform 1"/>
    <property type="match status" value="1"/>
</dbReference>
<proteinExistence type="inferred from homology"/>
<comment type="caution">
    <text evidence="6">Lacks conserved residue(s) required for the propagation of feature annotation.</text>
</comment>
<name>A0A8C4WNV0_EPTBU</name>
<dbReference type="InterPro" id="IPR043973">
    <property type="entry name" value="TSP1_CCN"/>
</dbReference>
<dbReference type="AlphaFoldDB" id="A0A8C4WNV0"/>
<keyword evidence="5" id="KW-1015">Disulfide bond</keyword>
<dbReference type="Proteomes" id="UP000694388">
    <property type="component" value="Unplaced"/>
</dbReference>
<dbReference type="PANTHER" id="PTHR11348:SF33">
    <property type="entry name" value="CELLULAR COMMUNICATION NETWORK FACTOR 1, LIKE 1 PRECURSOR-RELATED"/>
    <property type="match status" value="1"/>
</dbReference>
<feature type="domain" description="CTCK" evidence="7">
    <location>
        <begin position="330"/>
        <end position="404"/>
    </location>
</feature>
<dbReference type="SUPFAM" id="SSF57184">
    <property type="entry name" value="Growth factor receptor domain"/>
    <property type="match status" value="1"/>
</dbReference>
<dbReference type="GO" id="GO:0007155">
    <property type="term" value="P:cell adhesion"/>
    <property type="evidence" value="ECO:0007669"/>
    <property type="project" value="TreeGrafter"/>
</dbReference>
<dbReference type="SMART" id="SM00209">
    <property type="entry name" value="TSP1"/>
    <property type="match status" value="1"/>
</dbReference>
<dbReference type="Pfam" id="PF00219">
    <property type="entry name" value="IGFBP"/>
    <property type="match status" value="1"/>
</dbReference>
<evidence type="ECO:0000259" key="9">
    <source>
        <dbReference type="PROSITE" id="PS51323"/>
    </source>
</evidence>
<dbReference type="PROSITE" id="PS01185">
    <property type="entry name" value="CTCK_1"/>
    <property type="match status" value="1"/>
</dbReference>
<feature type="domain" description="IGFBP N-terminal" evidence="9">
    <location>
        <begin position="79"/>
        <end position="152"/>
    </location>
</feature>
<dbReference type="SMART" id="SM00121">
    <property type="entry name" value="IB"/>
    <property type="match status" value="1"/>
</dbReference>
<comment type="similarity">
    <text evidence="2">Belongs to the CCN family.</text>
</comment>
<accession>A0A8C4WNV0</accession>
<protein>
    <submittedName>
        <fullName evidence="10">Cellular communication network factor 1</fullName>
    </submittedName>
</protein>
<dbReference type="GeneTree" id="ENSGT00940000155151"/>
<dbReference type="SUPFAM" id="SSF82895">
    <property type="entry name" value="TSP-1 type 1 repeat"/>
    <property type="match status" value="1"/>
</dbReference>
<dbReference type="GO" id="GO:0030335">
    <property type="term" value="P:positive regulation of cell migration"/>
    <property type="evidence" value="ECO:0007669"/>
    <property type="project" value="TreeGrafter"/>
</dbReference>
<organism evidence="10 11">
    <name type="scientific">Eptatretus burgeri</name>
    <name type="common">Inshore hagfish</name>
    <dbReference type="NCBI Taxonomy" id="7764"/>
    <lineage>
        <taxon>Eukaryota</taxon>
        <taxon>Metazoa</taxon>
        <taxon>Chordata</taxon>
        <taxon>Craniata</taxon>
        <taxon>Vertebrata</taxon>
        <taxon>Cyclostomata</taxon>
        <taxon>Myxini</taxon>
        <taxon>Myxiniformes</taxon>
        <taxon>Myxinidae</taxon>
        <taxon>Eptatretinae</taxon>
        <taxon>Eptatretus</taxon>
    </lineage>
</organism>
<dbReference type="InterPro" id="IPR000867">
    <property type="entry name" value="IGFBP-like"/>
</dbReference>
<evidence type="ECO:0000313" key="10">
    <source>
        <dbReference type="Ensembl" id="ENSEBUP00000007973.1"/>
    </source>
</evidence>
<dbReference type="GO" id="GO:0051240">
    <property type="term" value="P:positive regulation of multicellular organismal process"/>
    <property type="evidence" value="ECO:0007669"/>
    <property type="project" value="UniProtKB-ARBA"/>
</dbReference>
<dbReference type="SUPFAM" id="SSF57603">
    <property type="entry name" value="FnI-like domain"/>
    <property type="match status" value="1"/>
</dbReference>
<dbReference type="Pfam" id="PF19035">
    <property type="entry name" value="TSP1_CCN"/>
    <property type="match status" value="1"/>
</dbReference>
<dbReference type="GO" id="GO:0045597">
    <property type="term" value="P:positive regulation of cell differentiation"/>
    <property type="evidence" value="ECO:0007669"/>
    <property type="project" value="TreeGrafter"/>
</dbReference>
<dbReference type="GO" id="GO:0005615">
    <property type="term" value="C:extracellular space"/>
    <property type="evidence" value="ECO:0007669"/>
    <property type="project" value="TreeGrafter"/>
</dbReference>
<evidence type="ECO:0000313" key="11">
    <source>
        <dbReference type="Proteomes" id="UP000694388"/>
    </source>
</evidence>
<dbReference type="InterPro" id="IPR006207">
    <property type="entry name" value="Cys_knot_C"/>
</dbReference>
<evidence type="ECO:0000256" key="1">
    <source>
        <dbReference type="ARBA" id="ARBA00004613"/>
    </source>
</evidence>
<dbReference type="Ensembl" id="ENSEBUT00000008464.1">
    <property type="protein sequence ID" value="ENSEBUP00000007973.1"/>
    <property type="gene ID" value="ENSEBUG00000005189.1"/>
</dbReference>
<reference evidence="10" key="1">
    <citation type="submission" date="2025-08" db="UniProtKB">
        <authorList>
            <consortium name="Ensembl"/>
        </authorList>
    </citation>
    <scope>IDENTIFICATION</scope>
</reference>
<evidence type="ECO:0000256" key="3">
    <source>
        <dbReference type="ARBA" id="ARBA00022525"/>
    </source>
</evidence>
<dbReference type="GO" id="GO:0005178">
    <property type="term" value="F:integrin binding"/>
    <property type="evidence" value="ECO:0007669"/>
    <property type="project" value="TreeGrafter"/>
</dbReference>
<reference evidence="10" key="2">
    <citation type="submission" date="2025-09" db="UniProtKB">
        <authorList>
            <consortium name="Ensembl"/>
        </authorList>
    </citation>
    <scope>IDENTIFICATION</scope>
</reference>
<dbReference type="Pfam" id="PF00093">
    <property type="entry name" value="VWC"/>
    <property type="match status" value="1"/>
</dbReference>
<evidence type="ECO:0000256" key="4">
    <source>
        <dbReference type="ARBA" id="ARBA00022729"/>
    </source>
</evidence>
<dbReference type="GO" id="GO:0007165">
    <property type="term" value="P:signal transduction"/>
    <property type="evidence" value="ECO:0007669"/>
    <property type="project" value="InterPro"/>
</dbReference>
<keyword evidence="11" id="KW-1185">Reference proteome</keyword>
<evidence type="ECO:0000256" key="6">
    <source>
        <dbReference type="PROSITE-ProRule" id="PRU00039"/>
    </source>
</evidence>
<keyword evidence="3" id="KW-0964">Secreted</keyword>
<feature type="domain" description="VWFC" evidence="8">
    <location>
        <begin position="156"/>
        <end position="223"/>
    </location>
</feature>
<dbReference type="InterPro" id="IPR050941">
    <property type="entry name" value="CCN"/>
</dbReference>
<dbReference type="InterPro" id="IPR036383">
    <property type="entry name" value="TSP1_rpt_sf"/>
</dbReference>
<dbReference type="Gene3D" id="2.10.70.10">
    <property type="entry name" value="Complement Module, domain 1"/>
    <property type="match status" value="1"/>
</dbReference>
<dbReference type="InterPro" id="IPR001007">
    <property type="entry name" value="VWF_dom"/>
</dbReference>
<dbReference type="SMART" id="SM00214">
    <property type="entry name" value="VWC"/>
    <property type="match status" value="1"/>
</dbReference>
<dbReference type="InterPro" id="IPR009030">
    <property type="entry name" value="Growth_fac_rcpt_cys_sf"/>
</dbReference>
<evidence type="ECO:0000259" key="8">
    <source>
        <dbReference type="PROSITE" id="PS50184"/>
    </source>
</evidence>
<dbReference type="InterPro" id="IPR000884">
    <property type="entry name" value="TSP1_rpt"/>
</dbReference>
<sequence length="422" mass="47134">MLHLSVLKGIFSSFVFLPLFRSRVEDILPHQGLLKGKKADSRPSLKTTTIGDNMSAMLTGLASMCMIIIMEVGTSLSSSTTLCAECDCPFSVPSSCEPGVTLMSLDHCGCCKACARQFNEDCDLSHPCDSMKGLECNIGAGEADVRGICRAISEGRPCDYGGRVYQHGEAFQPNCKHHCTCVDGVVGCSPLCSQSFPLLLLETCAQPRLLKVPGRCCEEWVCDEERNEKPSFTPPLAIESNELPMAHWEQRHRSQISGWNVPPPGKGTVRGQCLVQTTDWSACSVSCNMGFSTRVTNDNPECRLLLEKLLCEVRPCNVPLRKKPKKGRKCVRMERAQKPVRLMYAGCVSLRRYRPRYCGECTDMRCCTPNRTHVINVRFRCEGGEKITHPYQWVDSCRCHFDCEGGLHTYFQLHNDIHTYLD</sequence>
<comment type="subcellular location">
    <subcellularLocation>
        <location evidence="1">Secreted</location>
    </subcellularLocation>
</comment>
<dbReference type="Pfam" id="PF00007">
    <property type="entry name" value="Cys_knot"/>
    <property type="match status" value="1"/>
</dbReference>
<dbReference type="PROSITE" id="PS50184">
    <property type="entry name" value="VWFC_2"/>
    <property type="match status" value="1"/>
</dbReference>
<dbReference type="PROSITE" id="PS01225">
    <property type="entry name" value="CTCK_2"/>
    <property type="match status" value="1"/>
</dbReference>
<dbReference type="PROSITE" id="PS51323">
    <property type="entry name" value="IGFBP_N_2"/>
    <property type="match status" value="1"/>
</dbReference>
<evidence type="ECO:0000259" key="7">
    <source>
        <dbReference type="PROSITE" id="PS01225"/>
    </source>
</evidence>
<evidence type="ECO:0000256" key="5">
    <source>
        <dbReference type="ARBA" id="ARBA00023157"/>
    </source>
</evidence>
<dbReference type="GO" id="GO:0031012">
    <property type="term" value="C:extracellular matrix"/>
    <property type="evidence" value="ECO:0007669"/>
    <property type="project" value="TreeGrafter"/>
</dbReference>
<keyword evidence="4" id="KW-0732">Signal</keyword>
<dbReference type="GO" id="GO:0008201">
    <property type="term" value="F:heparin binding"/>
    <property type="evidence" value="ECO:0007669"/>
    <property type="project" value="TreeGrafter"/>
</dbReference>
<dbReference type="PROSITE" id="PS50092">
    <property type="entry name" value="TSP1"/>
    <property type="match status" value="1"/>
</dbReference>
<dbReference type="InterPro" id="IPR006208">
    <property type="entry name" value="Glyco_hormone_CN"/>
</dbReference>
<dbReference type="PANTHER" id="PTHR11348">
    <property type="entry name" value="CONNECTIVE TISSUE GROWTH FACTOR-RELATED"/>
    <property type="match status" value="1"/>
</dbReference>
<evidence type="ECO:0000256" key="2">
    <source>
        <dbReference type="ARBA" id="ARBA00008125"/>
    </source>
</evidence>